<proteinExistence type="predicted"/>
<dbReference type="Proteomes" id="UP000185678">
    <property type="component" value="Unassembled WGS sequence"/>
</dbReference>
<dbReference type="STRING" id="80876.SAMN05421779_103142"/>
<dbReference type="AlphaFoldDB" id="A0A1N7L6I3"/>
<keyword evidence="2" id="KW-1185">Reference proteome</keyword>
<gene>
    <name evidence="1" type="ORF">SAMN05421779_103142</name>
</gene>
<organism evidence="1 2">
    <name type="scientific">Insolitispirillum peregrinum</name>
    <dbReference type="NCBI Taxonomy" id="80876"/>
    <lineage>
        <taxon>Bacteria</taxon>
        <taxon>Pseudomonadati</taxon>
        <taxon>Pseudomonadota</taxon>
        <taxon>Alphaproteobacteria</taxon>
        <taxon>Rhodospirillales</taxon>
        <taxon>Novispirillaceae</taxon>
        <taxon>Insolitispirillum</taxon>
    </lineage>
</organism>
<reference evidence="1 2" key="1">
    <citation type="submission" date="2017-01" db="EMBL/GenBank/DDBJ databases">
        <authorList>
            <person name="Mah S.A."/>
            <person name="Swanson W.J."/>
            <person name="Moy G.W."/>
            <person name="Vacquier V.D."/>
        </authorList>
    </citation>
    <scope>NUCLEOTIDE SEQUENCE [LARGE SCALE GENOMIC DNA]</scope>
    <source>
        <strain evidence="1 2">DSM 11589</strain>
    </source>
</reference>
<dbReference type="OrthoDB" id="513580at2"/>
<sequence length="103" mass="11246">MIRLDGVTRRQHTLALFDVTSAISDAGGWISNHQLYSNMLAMIAFEVPAQNLPALIEALHQAGIVIHDPPELHGQGSEDVAARLTISFLHNDPDLRRPVPAFG</sequence>
<dbReference type="RefSeq" id="WP_076399785.1">
    <property type="nucleotide sequence ID" value="NZ_FTOA01000003.1"/>
</dbReference>
<name>A0A1N7L6I3_9PROT</name>
<evidence type="ECO:0000313" key="2">
    <source>
        <dbReference type="Proteomes" id="UP000185678"/>
    </source>
</evidence>
<evidence type="ECO:0000313" key="1">
    <source>
        <dbReference type="EMBL" id="SIS69448.1"/>
    </source>
</evidence>
<accession>A0A1N7L6I3</accession>
<dbReference type="EMBL" id="FTOA01000003">
    <property type="protein sequence ID" value="SIS69448.1"/>
    <property type="molecule type" value="Genomic_DNA"/>
</dbReference>
<protein>
    <submittedName>
        <fullName evidence="1">Uncharacterized protein</fullName>
    </submittedName>
</protein>